<dbReference type="GO" id="GO:0016289">
    <property type="term" value="F:acyl-CoA hydrolase activity"/>
    <property type="evidence" value="ECO:0007669"/>
    <property type="project" value="UniProtKB-ARBA"/>
</dbReference>
<dbReference type="InterPro" id="IPR006683">
    <property type="entry name" value="Thioestr_dom"/>
</dbReference>
<keyword evidence="1" id="KW-0378">Hydrolase</keyword>
<dbReference type="OrthoDB" id="5190423at2"/>
<dbReference type="InterPro" id="IPR029069">
    <property type="entry name" value="HotDog_dom_sf"/>
</dbReference>
<name>A0A5N0V5Y3_9PSEU</name>
<dbReference type="EMBL" id="VMNW02000021">
    <property type="protein sequence ID" value="KAA9160491.1"/>
    <property type="molecule type" value="Genomic_DNA"/>
</dbReference>
<dbReference type="NCBIfam" id="TIGR00369">
    <property type="entry name" value="unchar_dom_1"/>
    <property type="match status" value="1"/>
</dbReference>
<dbReference type="InterPro" id="IPR003736">
    <property type="entry name" value="PAAI_dom"/>
</dbReference>
<feature type="region of interest" description="Disordered" evidence="2">
    <location>
        <begin position="1"/>
        <end position="30"/>
    </location>
</feature>
<reference evidence="4" key="1">
    <citation type="submission" date="2019-09" db="EMBL/GenBank/DDBJ databases">
        <authorList>
            <person name="Teo W.F.A."/>
            <person name="Duangmal K."/>
        </authorList>
    </citation>
    <scope>NUCLEOTIDE SEQUENCE [LARGE SCALE GENOMIC DNA]</scope>
    <source>
        <strain evidence="4">K81G1</strain>
    </source>
</reference>
<dbReference type="CDD" id="cd03443">
    <property type="entry name" value="PaaI_thioesterase"/>
    <property type="match status" value="1"/>
</dbReference>
<proteinExistence type="predicted"/>
<protein>
    <submittedName>
        <fullName evidence="4">PaaI family thioesterase</fullName>
    </submittedName>
</protein>
<evidence type="ECO:0000256" key="2">
    <source>
        <dbReference type="SAM" id="MobiDB-lite"/>
    </source>
</evidence>
<sequence length="168" mass="17873">MTSTNFVTDRSARREPSVADETDPQGVAPYGASEDKWIEWTEQLGVSRAIGLRCAAIGHGRATLVLDDCSWPLNANGAVHGGMVIAAADHCFGIVATTVLDEDHIPATASLTSDFLRPALPPLTFEASVDRVGRTMAFLTVTVLNRTGKVSTKVNGTMVIDGSSRFAR</sequence>
<comment type="caution">
    <text evidence="4">The sequence shown here is derived from an EMBL/GenBank/DDBJ whole genome shotgun (WGS) entry which is preliminary data.</text>
</comment>
<keyword evidence="5" id="KW-1185">Reference proteome</keyword>
<gene>
    <name evidence="4" type="ORF">FPZ12_016790</name>
</gene>
<dbReference type="Pfam" id="PF03061">
    <property type="entry name" value="4HBT"/>
    <property type="match status" value="1"/>
</dbReference>
<evidence type="ECO:0000313" key="5">
    <source>
        <dbReference type="Proteomes" id="UP000319769"/>
    </source>
</evidence>
<evidence type="ECO:0000256" key="1">
    <source>
        <dbReference type="ARBA" id="ARBA00022801"/>
    </source>
</evidence>
<feature type="domain" description="Thioesterase" evidence="3">
    <location>
        <begin position="76"/>
        <end position="150"/>
    </location>
</feature>
<dbReference type="SUPFAM" id="SSF54637">
    <property type="entry name" value="Thioesterase/thiol ester dehydrase-isomerase"/>
    <property type="match status" value="1"/>
</dbReference>
<dbReference type="Proteomes" id="UP000319769">
    <property type="component" value="Unassembled WGS sequence"/>
</dbReference>
<evidence type="ECO:0000259" key="3">
    <source>
        <dbReference type="Pfam" id="PF03061"/>
    </source>
</evidence>
<accession>A0A5N0V5Y3</accession>
<dbReference type="Gene3D" id="3.10.129.10">
    <property type="entry name" value="Hotdog Thioesterase"/>
    <property type="match status" value="1"/>
</dbReference>
<dbReference type="AlphaFoldDB" id="A0A5N0V5Y3"/>
<organism evidence="4 5">
    <name type="scientific">Amycolatopsis acidicola</name>
    <dbReference type="NCBI Taxonomy" id="2596893"/>
    <lineage>
        <taxon>Bacteria</taxon>
        <taxon>Bacillati</taxon>
        <taxon>Actinomycetota</taxon>
        <taxon>Actinomycetes</taxon>
        <taxon>Pseudonocardiales</taxon>
        <taxon>Pseudonocardiaceae</taxon>
        <taxon>Amycolatopsis</taxon>
    </lineage>
</organism>
<evidence type="ECO:0000313" key="4">
    <source>
        <dbReference type="EMBL" id="KAA9160491.1"/>
    </source>
</evidence>